<sequence>MSASPARWGSTAPVLPQPAALADVVEEVTAAAHRRTLRTLDPGRNLVAALLNLDTAEAAEVLAMVRTTDFDDHLNASIFAMLRVIVTERGQQPTPQAVYALARGLSERLGELQLSVDRVAQYVVEVYSLGNPLTVWADARQVVEDAYRRNLGAIGTRLAQMADAYASIADLEKVTGNAVRDWKDQRARLAALTKRASHF</sequence>
<organism evidence="1 2">
    <name type="scientific">Nocardia acididurans</name>
    <dbReference type="NCBI Taxonomy" id="2802282"/>
    <lineage>
        <taxon>Bacteria</taxon>
        <taxon>Bacillati</taxon>
        <taxon>Actinomycetota</taxon>
        <taxon>Actinomycetes</taxon>
        <taxon>Mycobacteriales</taxon>
        <taxon>Nocardiaceae</taxon>
        <taxon>Nocardia</taxon>
    </lineage>
</organism>
<dbReference type="Proteomes" id="UP000602198">
    <property type="component" value="Unassembled WGS sequence"/>
</dbReference>
<reference evidence="1 2" key="1">
    <citation type="submission" date="2021-01" db="EMBL/GenBank/DDBJ databases">
        <title>WGS of actinomycetes isolated from Thailand.</title>
        <authorList>
            <person name="Thawai C."/>
        </authorList>
    </citation>
    <scope>NUCLEOTIDE SEQUENCE [LARGE SCALE GENOMIC DNA]</scope>
    <source>
        <strain evidence="1 2">LPG 2</strain>
    </source>
</reference>
<evidence type="ECO:0000313" key="1">
    <source>
        <dbReference type="EMBL" id="MBL1080264.1"/>
    </source>
</evidence>
<dbReference type="InterPro" id="IPR016136">
    <property type="entry name" value="DNA_helicase_N/primase_C"/>
</dbReference>
<keyword evidence="2" id="KW-1185">Reference proteome</keyword>
<evidence type="ECO:0008006" key="3">
    <source>
        <dbReference type="Google" id="ProtNLM"/>
    </source>
</evidence>
<proteinExistence type="predicted"/>
<gene>
    <name evidence="1" type="ORF">JK358_38300</name>
</gene>
<dbReference type="EMBL" id="JAERRJ010000028">
    <property type="protein sequence ID" value="MBL1080264.1"/>
    <property type="molecule type" value="Genomic_DNA"/>
</dbReference>
<dbReference type="Gene3D" id="1.10.860.10">
    <property type="entry name" value="DNAb Helicase, Chain A"/>
    <property type="match status" value="1"/>
</dbReference>
<comment type="caution">
    <text evidence="1">The sequence shown here is derived from an EMBL/GenBank/DDBJ whole genome shotgun (WGS) entry which is preliminary data.</text>
</comment>
<evidence type="ECO:0000313" key="2">
    <source>
        <dbReference type="Proteomes" id="UP000602198"/>
    </source>
</evidence>
<protein>
    <recommendedName>
        <fullName evidence="3">DnaB helicase-like protein</fullName>
    </recommendedName>
</protein>
<accession>A0ABS1MI53</accession>
<dbReference type="RefSeq" id="WP_201958664.1">
    <property type="nucleotide sequence ID" value="NZ_JAERRJ010000028.1"/>
</dbReference>
<name>A0ABS1MI53_9NOCA</name>